<sequence>MLQSPKQRTKREILLNNLVESKLAEAILQQRVAEYSLCCRLVIDATFSSCGYLWSLRFGVREQGDTSFQVEKLRSYQKAKIPKPRQDVTRKFADAGAMNTG</sequence>
<evidence type="ECO:0000313" key="1">
    <source>
        <dbReference type="EMBL" id="EGC49318.1"/>
    </source>
</evidence>
<accession>F0UTU1</accession>
<dbReference type="EMBL" id="DS990643">
    <property type="protein sequence ID" value="EGC49318.1"/>
    <property type="molecule type" value="Genomic_DNA"/>
</dbReference>
<reference evidence="2" key="1">
    <citation type="submission" date="2008-07" db="EMBL/GenBank/DDBJ databases">
        <title>Annotation of Ajellomyces capsulatus strain H88.</title>
        <authorList>
            <person name="Champion M."/>
            <person name="Cuomo C."/>
            <person name="Ma L.-J."/>
            <person name="Henn M.R."/>
            <person name="Sil A."/>
            <person name="Goldman B."/>
            <person name="Young S.K."/>
            <person name="Kodira C.D."/>
            <person name="Zeng Q."/>
            <person name="Koehrsen M."/>
            <person name="Alvarado L."/>
            <person name="Berlin A."/>
            <person name="Borenstein D."/>
            <person name="Chen Z."/>
            <person name="Engels R."/>
            <person name="Freedman E."/>
            <person name="Gellesch M."/>
            <person name="Goldberg J."/>
            <person name="Griggs A."/>
            <person name="Gujja S."/>
            <person name="Heiman D."/>
            <person name="Hepburn T."/>
            <person name="Howarth C."/>
            <person name="Jen D."/>
            <person name="Larson L."/>
            <person name="Lewis B."/>
            <person name="Mehta T."/>
            <person name="Park D."/>
            <person name="Pearson M."/>
            <person name="Roberts A."/>
            <person name="Saif S."/>
            <person name="Shea T."/>
            <person name="Shenoy N."/>
            <person name="Sisk P."/>
            <person name="Stolte C."/>
            <person name="Sykes S."/>
            <person name="Walk T."/>
            <person name="White J."/>
            <person name="Yandava C."/>
            <person name="Klein B."/>
            <person name="McEwen J.G."/>
            <person name="Puccia R."/>
            <person name="Goldman G.H."/>
            <person name="Felipe M.S."/>
            <person name="Nino-Vega G."/>
            <person name="San-Blas G."/>
            <person name="Taylor J."/>
            <person name="Mendoza L."/>
            <person name="Galagan J."/>
            <person name="Nusbaum C."/>
            <person name="Birren B."/>
        </authorList>
    </citation>
    <scope>NUCLEOTIDE SEQUENCE [LARGE SCALE GENOMIC DNA]</scope>
    <source>
        <strain evidence="2">H88</strain>
    </source>
</reference>
<evidence type="ECO:0000313" key="2">
    <source>
        <dbReference type="Proteomes" id="UP000008142"/>
    </source>
</evidence>
<dbReference type="Proteomes" id="UP000008142">
    <property type="component" value="Unassembled WGS sequence"/>
</dbReference>
<organism evidence="2">
    <name type="scientific">Ajellomyces capsulatus (strain H88)</name>
    <name type="common">Darling's disease fungus</name>
    <name type="synonym">Histoplasma capsulatum</name>
    <dbReference type="NCBI Taxonomy" id="544711"/>
    <lineage>
        <taxon>Eukaryota</taxon>
        <taxon>Fungi</taxon>
        <taxon>Dikarya</taxon>
        <taxon>Ascomycota</taxon>
        <taxon>Pezizomycotina</taxon>
        <taxon>Eurotiomycetes</taxon>
        <taxon>Eurotiomycetidae</taxon>
        <taxon>Onygenales</taxon>
        <taxon>Ajellomycetaceae</taxon>
        <taxon>Histoplasma</taxon>
    </lineage>
</organism>
<dbReference type="AlphaFoldDB" id="F0UTU1"/>
<gene>
    <name evidence="1" type="ORF">HCEG_08533</name>
</gene>
<proteinExistence type="predicted"/>
<dbReference type="HOGENOM" id="CLU_2290836_0_0_1"/>
<protein>
    <submittedName>
        <fullName evidence="1">Predicted protein</fullName>
    </submittedName>
</protein>
<name>F0UTU1_AJEC8</name>